<comment type="caution">
    <text evidence="1">The sequence shown here is derived from an EMBL/GenBank/DDBJ whole genome shotgun (WGS) entry which is preliminary data.</text>
</comment>
<protein>
    <submittedName>
        <fullName evidence="1">Uncharacterized protein</fullName>
    </submittedName>
</protein>
<sequence length="215" mass="21535">MLLDGTVRAVAETIGKGIRSLTLGLYGEVVASQLLPPYAKLVASGQVFILEALSSTGKAPVQAAPVASPEWGVYNANPDGGKSLVLIQAGVMLNSGTSALGIGIFVASAIGPQTVVTTDYSTGAAAIKTCADGTPKKPAAFLINNPTLLGDTPAYTTLVGSFDTTTASTAGSSIVGWVDGLIVAPPKGILCLEVGAPAGSTALFAPFFVVAEVQL</sequence>
<proteinExistence type="predicted"/>
<accession>A0A0F9LHR4</accession>
<gene>
    <name evidence="1" type="ORF">LCGC14_1507720</name>
</gene>
<evidence type="ECO:0000313" key="1">
    <source>
        <dbReference type="EMBL" id="KKM63815.1"/>
    </source>
</evidence>
<name>A0A0F9LHR4_9ZZZZ</name>
<reference evidence="1" key="1">
    <citation type="journal article" date="2015" name="Nature">
        <title>Complex archaea that bridge the gap between prokaryotes and eukaryotes.</title>
        <authorList>
            <person name="Spang A."/>
            <person name="Saw J.H."/>
            <person name="Jorgensen S.L."/>
            <person name="Zaremba-Niedzwiedzka K."/>
            <person name="Martijn J."/>
            <person name="Lind A.E."/>
            <person name="van Eijk R."/>
            <person name="Schleper C."/>
            <person name="Guy L."/>
            <person name="Ettema T.J."/>
        </authorList>
    </citation>
    <scope>NUCLEOTIDE SEQUENCE</scope>
</reference>
<dbReference type="AlphaFoldDB" id="A0A0F9LHR4"/>
<dbReference type="EMBL" id="LAZR01011027">
    <property type="protein sequence ID" value="KKM63815.1"/>
    <property type="molecule type" value="Genomic_DNA"/>
</dbReference>
<organism evidence="1">
    <name type="scientific">marine sediment metagenome</name>
    <dbReference type="NCBI Taxonomy" id="412755"/>
    <lineage>
        <taxon>unclassified sequences</taxon>
        <taxon>metagenomes</taxon>
        <taxon>ecological metagenomes</taxon>
    </lineage>
</organism>